<dbReference type="AlphaFoldDB" id="A0AAV0TQG3"/>
<keyword evidence="3" id="KW-1185">Reference proteome</keyword>
<evidence type="ECO:0000313" key="3">
    <source>
        <dbReference type="Proteomes" id="UP001162031"/>
    </source>
</evidence>
<reference evidence="2" key="1">
    <citation type="submission" date="2022-12" db="EMBL/GenBank/DDBJ databases">
        <authorList>
            <person name="Webb A."/>
        </authorList>
    </citation>
    <scope>NUCLEOTIDE SEQUENCE</scope>
    <source>
        <strain evidence="2">Hp1</strain>
    </source>
</reference>
<dbReference type="SUPFAM" id="SSF55729">
    <property type="entry name" value="Acyl-CoA N-acyltransferases (Nat)"/>
    <property type="match status" value="1"/>
</dbReference>
<dbReference type="PROSITE" id="PS51186">
    <property type="entry name" value="GNAT"/>
    <property type="match status" value="1"/>
</dbReference>
<dbReference type="Proteomes" id="UP001162031">
    <property type="component" value="Unassembled WGS sequence"/>
</dbReference>
<evidence type="ECO:0000313" key="2">
    <source>
        <dbReference type="EMBL" id="CAI5725786.1"/>
    </source>
</evidence>
<feature type="domain" description="N-acetyltransferase" evidence="1">
    <location>
        <begin position="63"/>
        <end position="218"/>
    </location>
</feature>
<accession>A0AAV0TQG3</accession>
<organism evidence="2 3">
    <name type="scientific">Hyaloperonospora brassicae</name>
    <name type="common">Brassica downy mildew</name>
    <name type="synonym">Peronospora brassicae</name>
    <dbReference type="NCBI Taxonomy" id="162125"/>
    <lineage>
        <taxon>Eukaryota</taxon>
        <taxon>Sar</taxon>
        <taxon>Stramenopiles</taxon>
        <taxon>Oomycota</taxon>
        <taxon>Peronosporomycetes</taxon>
        <taxon>Peronosporales</taxon>
        <taxon>Peronosporaceae</taxon>
        <taxon>Hyaloperonospora</taxon>
    </lineage>
</organism>
<gene>
    <name evidence="2" type="ORF">HBR001_LOCUS3688</name>
</gene>
<name>A0AAV0TQG3_HYABA</name>
<dbReference type="InterPro" id="IPR000182">
    <property type="entry name" value="GNAT_dom"/>
</dbReference>
<dbReference type="GO" id="GO:0016747">
    <property type="term" value="F:acyltransferase activity, transferring groups other than amino-acyl groups"/>
    <property type="evidence" value="ECO:0007669"/>
    <property type="project" value="InterPro"/>
</dbReference>
<dbReference type="Gene3D" id="3.40.630.30">
    <property type="match status" value="1"/>
</dbReference>
<dbReference type="EMBL" id="CANTFL010000617">
    <property type="protein sequence ID" value="CAI5725786.1"/>
    <property type="molecule type" value="Genomic_DNA"/>
</dbReference>
<evidence type="ECO:0000259" key="1">
    <source>
        <dbReference type="PROSITE" id="PS51186"/>
    </source>
</evidence>
<protein>
    <recommendedName>
        <fullName evidence="1">N-acetyltransferase domain-containing protein</fullName>
    </recommendedName>
</protein>
<sequence length="224" mass="24409">MTAVAYRCSVCGHDHVQGVKCAVCGHTGKSRVYECFQRRYTASAFTVQRLDDQLRDGSGALGAAVERTNNALWTLIRLLRRRIFPSMATDAPDDSTSHHLVAFVGDGPIGVARWRPAVGAEEGGGEGGHVIVLVEYVGIVETKRRQGYARRLLLAVVQDVEASYKRQPLQPQALVAPVSPDGFSSAAVKLFESIGFQSTFRVDGGEQRPFVRMQLPWGSLSHAV</sequence>
<proteinExistence type="predicted"/>
<comment type="caution">
    <text evidence="2">The sequence shown here is derived from an EMBL/GenBank/DDBJ whole genome shotgun (WGS) entry which is preliminary data.</text>
</comment>
<dbReference type="InterPro" id="IPR016181">
    <property type="entry name" value="Acyl_CoA_acyltransferase"/>
</dbReference>